<evidence type="ECO:0000313" key="3">
    <source>
        <dbReference type="EMBL" id="MBY8918953.1"/>
    </source>
</evidence>
<evidence type="ECO:0000256" key="1">
    <source>
        <dbReference type="SAM" id="MobiDB-lite"/>
    </source>
</evidence>
<sequence>MQRLCDRFEVAQLTIRSERSTPADRLKAYVIATFTEDDTTRDVAAGLLAVAANDLGLLKDVHEHQRPDLDGLVQSSGTQARGRGVAGDDRNMAAGILKTSPLAADRRQKVLEELLRLANGIGDEQQAPPQS</sequence>
<accession>A0ABS7RH32</accession>
<keyword evidence="4" id="KW-1185">Reference proteome</keyword>
<dbReference type="Proteomes" id="UP000777661">
    <property type="component" value="Unassembled WGS sequence"/>
</dbReference>
<evidence type="ECO:0000313" key="4">
    <source>
        <dbReference type="Proteomes" id="UP000777661"/>
    </source>
</evidence>
<name>A0ABS7RH32_9HYPH</name>
<organism evidence="3 4">
    <name type="scientific">Nitratireductor rhodophyticola</name>
    <dbReference type="NCBI Taxonomy" id="2854036"/>
    <lineage>
        <taxon>Bacteria</taxon>
        <taxon>Pseudomonadati</taxon>
        <taxon>Pseudomonadota</taxon>
        <taxon>Alphaproteobacteria</taxon>
        <taxon>Hyphomicrobiales</taxon>
        <taxon>Phyllobacteriaceae</taxon>
        <taxon>Nitratireductor</taxon>
    </lineage>
</organism>
<protein>
    <recommendedName>
        <fullName evidence="2">TetR transcriptional regulator CgmR-like C-terminal domain-containing protein</fullName>
    </recommendedName>
</protein>
<dbReference type="RefSeq" id="WP_223006636.1">
    <property type="nucleotide sequence ID" value="NZ_CBDDPV010000002.1"/>
</dbReference>
<proteinExistence type="predicted"/>
<evidence type="ECO:0000259" key="2">
    <source>
        <dbReference type="Pfam" id="PF17937"/>
    </source>
</evidence>
<dbReference type="Pfam" id="PF17937">
    <property type="entry name" value="TetR_C_28"/>
    <property type="match status" value="1"/>
</dbReference>
<dbReference type="EMBL" id="JAHSQO010000008">
    <property type="protein sequence ID" value="MBY8918953.1"/>
    <property type="molecule type" value="Genomic_DNA"/>
</dbReference>
<feature type="region of interest" description="Disordered" evidence="1">
    <location>
        <begin position="68"/>
        <end position="87"/>
    </location>
</feature>
<comment type="caution">
    <text evidence="3">The sequence shown here is derived from an EMBL/GenBank/DDBJ whole genome shotgun (WGS) entry which is preliminary data.</text>
</comment>
<feature type="domain" description="TetR transcriptional regulator CgmR-like C-terminal" evidence="2">
    <location>
        <begin position="25"/>
        <end position="118"/>
    </location>
</feature>
<reference evidence="3 4" key="1">
    <citation type="submission" date="2021-06" db="EMBL/GenBank/DDBJ databases">
        <title>Nitratireductor porphyridii sp. nov., isolated from a small marine red alga, Porphyridium purpureum in South Korea.</title>
        <authorList>
            <person name="Kim K.H."/>
            <person name="Kristyanto S."/>
            <person name="Jeon C.O."/>
        </authorList>
    </citation>
    <scope>NUCLEOTIDE SEQUENCE [LARGE SCALE GENOMIC DNA]</scope>
    <source>
        <strain evidence="3 4">R6</strain>
    </source>
</reference>
<dbReference type="Gene3D" id="1.10.357.10">
    <property type="entry name" value="Tetracycline Repressor, domain 2"/>
    <property type="match status" value="1"/>
</dbReference>
<gene>
    <name evidence="3" type="ORF">KVG22_20315</name>
</gene>
<dbReference type="InterPro" id="IPR041479">
    <property type="entry name" value="TetR_CgmR_C"/>
</dbReference>